<organism evidence="1 2">
    <name type="scientific">Mycobacterium phage Tonenili</name>
    <dbReference type="NCBI Taxonomy" id="1891703"/>
    <lineage>
        <taxon>Viruses</taxon>
        <taxon>Duplodnaviria</taxon>
        <taxon>Heunggongvirae</taxon>
        <taxon>Uroviricota</taxon>
        <taxon>Caudoviricetes</taxon>
        <taxon>Ceeclamvirinae</taxon>
        <taxon>Bixzunavirus</taxon>
        <taxon>Bixzunavirus tonenili</taxon>
    </lineage>
</organism>
<gene>
    <name evidence="1" type="ORF">SEA_TONENILI_249</name>
</gene>
<proteinExistence type="predicted"/>
<dbReference type="GeneID" id="29066648"/>
<keyword evidence="2" id="KW-1185">Reference proteome</keyword>
<name>A0A1C9EHK2_9CAUD</name>
<accession>A0A1C9EHK2</accession>
<evidence type="ECO:0000313" key="2">
    <source>
        <dbReference type="Proteomes" id="UP000204231"/>
    </source>
</evidence>
<dbReference type="OrthoDB" id="33872at10239"/>
<dbReference type="EMBL" id="KX752698">
    <property type="protein sequence ID" value="AON96967.1"/>
    <property type="molecule type" value="Genomic_DNA"/>
</dbReference>
<dbReference type="Proteomes" id="UP000204231">
    <property type="component" value="Segment"/>
</dbReference>
<dbReference type="RefSeq" id="YP_009288080.1">
    <property type="nucleotide sequence ID" value="NC_031080.1"/>
</dbReference>
<sequence length="90" mass="10421">MMRPKLLVAASMKDAVTMKGLHPCLRSCHVLTPHTFRNESHSSFLFGEYTWTPAAKALPARTRWQMRQQLRLCLDEESCEQDFPDSILAW</sequence>
<reference evidence="1 2" key="1">
    <citation type="submission" date="2016-08" db="EMBL/GenBank/DDBJ databases">
        <authorList>
            <person name="Acevedo E."/>
            <person name="Azhar M."/>
            <person name="Golebiewska U.P."/>
            <person name="Grzywna D."/>
            <person name="Guardiola R."/>
            <person name="Jackson O."/>
            <person name="John N."/>
            <person name="Kanavatsas C."/>
            <person name="Khan S."/>
            <person name="Leong J."/>
            <person name="Mansilla E."/>
            <person name="Muladjanov Y."/>
            <person name="Nouel J."/>
            <person name="Oh S."/>
            <person name="Oppedisano M."/>
            <person name="Sajid A."/>
            <person name="Samper M."/>
            <person name="Ugbeva O."/>
            <person name="Delesalle V.A."/>
            <person name="Garlena R.A."/>
            <person name="Russell D.A."/>
            <person name="Pope W.H."/>
            <person name="Jacobs-Sera D."/>
            <person name="Hendrix R.W."/>
            <person name="Hatfull G.F."/>
        </authorList>
    </citation>
    <scope>NUCLEOTIDE SEQUENCE [LARGE SCALE GENOMIC DNA]</scope>
</reference>
<evidence type="ECO:0000313" key="1">
    <source>
        <dbReference type="EMBL" id="AON96967.1"/>
    </source>
</evidence>
<protein>
    <submittedName>
        <fullName evidence="1">Uncharacterized protein</fullName>
    </submittedName>
</protein>
<dbReference type="KEGG" id="vg:29066648"/>